<evidence type="ECO:0000256" key="4">
    <source>
        <dbReference type="ARBA" id="ARBA00023163"/>
    </source>
</evidence>
<dbReference type="PRINTS" id="PR00032">
    <property type="entry name" value="HTHARAC"/>
</dbReference>
<keyword evidence="4" id="KW-0804">Transcription</keyword>
<evidence type="ECO:0000259" key="5">
    <source>
        <dbReference type="PROSITE" id="PS01124"/>
    </source>
</evidence>
<dbReference type="SUPFAM" id="SSF51215">
    <property type="entry name" value="Regulatory protein AraC"/>
    <property type="match status" value="1"/>
</dbReference>
<dbReference type="EMBL" id="VOBQ01000018">
    <property type="protein sequence ID" value="TWO68658.1"/>
    <property type="molecule type" value="Genomic_DNA"/>
</dbReference>
<evidence type="ECO:0000313" key="7">
    <source>
        <dbReference type="Proteomes" id="UP000318199"/>
    </source>
</evidence>
<dbReference type="OrthoDB" id="8890080at2"/>
<dbReference type="AlphaFoldDB" id="A0A562ZK25"/>
<dbReference type="Proteomes" id="UP000318199">
    <property type="component" value="Unassembled WGS sequence"/>
</dbReference>
<dbReference type="InterPro" id="IPR009057">
    <property type="entry name" value="Homeodomain-like_sf"/>
</dbReference>
<dbReference type="PANTHER" id="PTHR43280">
    <property type="entry name" value="ARAC-FAMILY TRANSCRIPTIONAL REGULATOR"/>
    <property type="match status" value="1"/>
</dbReference>
<keyword evidence="7" id="KW-1185">Reference proteome</keyword>
<keyword evidence="1" id="KW-0805">Transcription regulation</keyword>
<dbReference type="InterPro" id="IPR020449">
    <property type="entry name" value="Tscrpt_reg_AraC-type_HTH"/>
</dbReference>
<gene>
    <name evidence="6" type="ORF">FN976_21860</name>
</gene>
<proteinExistence type="predicted"/>
<dbReference type="InterPro" id="IPR018060">
    <property type="entry name" value="HTH_AraC"/>
</dbReference>
<accession>A0A562ZK25</accession>
<evidence type="ECO:0000256" key="3">
    <source>
        <dbReference type="ARBA" id="ARBA00023159"/>
    </source>
</evidence>
<organism evidence="6 7">
    <name type="scientific">Caenimonas sedimenti</name>
    <dbReference type="NCBI Taxonomy" id="2596921"/>
    <lineage>
        <taxon>Bacteria</taxon>
        <taxon>Pseudomonadati</taxon>
        <taxon>Pseudomonadota</taxon>
        <taxon>Betaproteobacteria</taxon>
        <taxon>Burkholderiales</taxon>
        <taxon>Comamonadaceae</taxon>
        <taxon>Caenimonas</taxon>
    </lineage>
</organism>
<dbReference type="Gene3D" id="2.60.120.10">
    <property type="entry name" value="Jelly Rolls"/>
    <property type="match status" value="1"/>
</dbReference>
<dbReference type="SMART" id="SM00342">
    <property type="entry name" value="HTH_ARAC"/>
    <property type="match status" value="1"/>
</dbReference>
<sequence>MKPAPLLLVPFREVRHDQPDDCLHYESVAERGTEMDWTIPAHRHDGLHQFQLLAQGSMRGTIDGREFEAQAPVLLMLAPGSVHGFTYTRDAVGHQVTVPTATLQRLLAGSTLAESELAASFVLDGLPDEEQAVCNALFAQIAREFRAQSPGRVHALLACATLLAVQFLRQRGEHFSREKSQGTRDVLVQRFHALVEQSFREHRPLSFYSDALGVTPDHLSRSCRSVTKQSALQLLHERLMLEARRLLAYTPMPVAEVAVQLGYEDAAYFSKFFSKCVGNTPSEYRALVAKGVLASR</sequence>
<dbReference type="SUPFAM" id="SSF46689">
    <property type="entry name" value="Homeodomain-like"/>
    <property type="match status" value="1"/>
</dbReference>
<dbReference type="PROSITE" id="PS01124">
    <property type="entry name" value="HTH_ARAC_FAMILY_2"/>
    <property type="match status" value="1"/>
</dbReference>
<dbReference type="Pfam" id="PF12833">
    <property type="entry name" value="HTH_18"/>
    <property type="match status" value="1"/>
</dbReference>
<dbReference type="InterPro" id="IPR037923">
    <property type="entry name" value="HTH-like"/>
</dbReference>
<reference evidence="6 7" key="1">
    <citation type="submission" date="2019-07" db="EMBL/GenBank/DDBJ databases">
        <title>Caenimonas sedimenti sp. nov., isolated from activated sludge.</title>
        <authorList>
            <person name="Xu J."/>
        </authorList>
    </citation>
    <scope>NUCLEOTIDE SEQUENCE [LARGE SCALE GENOMIC DNA]</scope>
    <source>
        <strain evidence="6 7">HX-9-20</strain>
    </source>
</reference>
<comment type="caution">
    <text evidence="6">The sequence shown here is derived from an EMBL/GenBank/DDBJ whole genome shotgun (WGS) entry which is preliminary data.</text>
</comment>
<name>A0A562ZK25_9BURK</name>
<dbReference type="PANTHER" id="PTHR43280:SF32">
    <property type="entry name" value="TRANSCRIPTIONAL REGULATORY PROTEIN"/>
    <property type="match status" value="1"/>
</dbReference>
<dbReference type="RefSeq" id="WP_145895202.1">
    <property type="nucleotide sequence ID" value="NZ_VOBQ01000018.1"/>
</dbReference>
<protein>
    <submittedName>
        <fullName evidence="6">Helix-turn-helix domain-containing protein</fullName>
    </submittedName>
</protein>
<evidence type="ECO:0000256" key="1">
    <source>
        <dbReference type="ARBA" id="ARBA00023015"/>
    </source>
</evidence>
<dbReference type="GO" id="GO:0043565">
    <property type="term" value="F:sequence-specific DNA binding"/>
    <property type="evidence" value="ECO:0007669"/>
    <property type="project" value="InterPro"/>
</dbReference>
<evidence type="ECO:0000256" key="2">
    <source>
        <dbReference type="ARBA" id="ARBA00023125"/>
    </source>
</evidence>
<keyword evidence="3" id="KW-0010">Activator</keyword>
<dbReference type="Pfam" id="PF02311">
    <property type="entry name" value="AraC_binding"/>
    <property type="match status" value="1"/>
</dbReference>
<dbReference type="GO" id="GO:0003700">
    <property type="term" value="F:DNA-binding transcription factor activity"/>
    <property type="evidence" value="ECO:0007669"/>
    <property type="project" value="InterPro"/>
</dbReference>
<dbReference type="InterPro" id="IPR014710">
    <property type="entry name" value="RmlC-like_jellyroll"/>
</dbReference>
<feature type="domain" description="HTH araC/xylS-type" evidence="5">
    <location>
        <begin position="189"/>
        <end position="287"/>
    </location>
</feature>
<keyword evidence="2" id="KW-0238">DNA-binding</keyword>
<dbReference type="InterPro" id="IPR003313">
    <property type="entry name" value="AraC-bd"/>
</dbReference>
<dbReference type="Gene3D" id="1.10.10.60">
    <property type="entry name" value="Homeodomain-like"/>
    <property type="match status" value="1"/>
</dbReference>
<evidence type="ECO:0000313" key="6">
    <source>
        <dbReference type="EMBL" id="TWO68658.1"/>
    </source>
</evidence>